<dbReference type="EC" id="3.1.1.-" evidence="4"/>
<dbReference type="ESTHER" id="9baci-a0a0m0vtv8">
    <property type="family name" value="Carb_B_Bacteria"/>
</dbReference>
<dbReference type="GO" id="GO:0004104">
    <property type="term" value="F:cholinesterase activity"/>
    <property type="evidence" value="ECO:0007669"/>
    <property type="project" value="InterPro"/>
</dbReference>
<evidence type="ECO:0000256" key="4">
    <source>
        <dbReference type="RuleBase" id="RU361235"/>
    </source>
</evidence>
<feature type="active site" description="Charge relay system" evidence="3">
    <location>
        <position position="402"/>
    </location>
</feature>
<evidence type="ECO:0000256" key="3">
    <source>
        <dbReference type="PIRSR" id="PIRSR600997-1"/>
    </source>
</evidence>
<dbReference type="EMBL" id="LIUT01000006">
    <property type="protein sequence ID" value="KOR76930.1"/>
    <property type="molecule type" value="Genomic_DNA"/>
</dbReference>
<dbReference type="Gene3D" id="3.40.50.1820">
    <property type="entry name" value="alpha/beta hydrolase"/>
    <property type="match status" value="1"/>
</dbReference>
<proteinExistence type="inferred from homology"/>
<evidence type="ECO:0000313" key="6">
    <source>
        <dbReference type="EMBL" id="KOR76930.1"/>
    </source>
</evidence>
<dbReference type="AlphaFoldDB" id="A0A0M1N4J0"/>
<accession>A0A0M1N4J0</accession>
<dbReference type="OrthoDB" id="9775851at2"/>
<feature type="active site" description="Charge relay system" evidence="3">
    <location>
        <position position="312"/>
    </location>
</feature>
<dbReference type="InterPro" id="IPR000997">
    <property type="entry name" value="Cholinesterase"/>
</dbReference>
<protein>
    <recommendedName>
        <fullName evidence="4">Carboxylic ester hydrolase</fullName>
        <ecNumber evidence="4">3.1.1.-</ecNumber>
    </recommendedName>
</protein>
<keyword evidence="7" id="KW-1185">Reference proteome</keyword>
<keyword evidence="2 4" id="KW-0378">Hydrolase</keyword>
<dbReference type="InterPro" id="IPR019826">
    <property type="entry name" value="Carboxylesterase_B_AS"/>
</dbReference>
<sequence>MSELVVQTNNGRIQGSLENDVRVWKGIPYAKPPVGPLRFRAPVPPDSWDGIKETTDFSPMCLQPLESTSSMLGGGVTKTVSEDSLYLNVWAPQDPPVELLPVMVWIHGGAFVTGSGSLPSYNGTSFVLRGNVIVVTFNYRLGPLGFLHLAPLGEGLSSNAGLLDQIAALQWVRDNIRAFGGDPDQVTVFGESAGSMSIAALLAMPAAKELFKQAIMESGASQIMTPEQAQLITAGLLKELDLTPDQIQQLEALSGEQIFEAGERLKKRIGPGINMIFQPVVEPNTLPHDPLQAIQTGWAKDVPILIGTNLEEGALFFRPDMPLVKEDDLVRTVELMTGIEDAAPIFKTYPYNIDGHAQIMTDLYFWRSALQFASAQSKHAPVWMYRFDWTLPGHPVLGKAMHALEIPFVFNTLALFQNIGVHVDDATQALSDRMQDAWISFARHGSPDTELLPWPAYDQATRATMIFNYDIGIALDPDAMKREMLQL</sequence>
<dbReference type="Pfam" id="PF00135">
    <property type="entry name" value="COesterase"/>
    <property type="match status" value="1"/>
</dbReference>
<gene>
    <name evidence="6" type="ORF">AM231_23700</name>
</gene>
<comment type="caution">
    <text evidence="6">The sequence shown here is derived from an EMBL/GenBank/DDBJ whole genome shotgun (WGS) entry which is preliminary data.</text>
</comment>
<feature type="active site" description="Acyl-ester intermediate" evidence="3">
    <location>
        <position position="192"/>
    </location>
</feature>
<dbReference type="Proteomes" id="UP000036932">
    <property type="component" value="Unassembled WGS sequence"/>
</dbReference>
<organism evidence="6 7">
    <name type="scientific">Paenibacillus solani</name>
    <dbReference type="NCBI Taxonomy" id="1705565"/>
    <lineage>
        <taxon>Bacteria</taxon>
        <taxon>Bacillati</taxon>
        <taxon>Bacillota</taxon>
        <taxon>Bacilli</taxon>
        <taxon>Bacillales</taxon>
        <taxon>Paenibacillaceae</taxon>
        <taxon>Paenibacillus</taxon>
    </lineage>
</organism>
<dbReference type="RefSeq" id="WP_054404772.1">
    <property type="nucleotide sequence ID" value="NZ_LIUT01000006.1"/>
</dbReference>
<evidence type="ECO:0000313" key="7">
    <source>
        <dbReference type="Proteomes" id="UP000036932"/>
    </source>
</evidence>
<reference evidence="7" key="1">
    <citation type="submission" date="2015-08" db="EMBL/GenBank/DDBJ databases">
        <title>Genome sequencing project for genomic taxonomy and phylogenomics of Bacillus-like bacteria.</title>
        <authorList>
            <person name="Liu B."/>
            <person name="Wang J."/>
            <person name="Zhu Y."/>
            <person name="Liu G."/>
            <person name="Chen Q."/>
            <person name="Chen Z."/>
            <person name="Lan J."/>
            <person name="Che J."/>
            <person name="Ge C."/>
            <person name="Shi H."/>
            <person name="Pan Z."/>
            <person name="Liu X."/>
        </authorList>
    </citation>
    <scope>NUCLEOTIDE SEQUENCE [LARGE SCALE GENOMIC DNA]</scope>
    <source>
        <strain evidence="7">FJAT-22460</strain>
    </source>
</reference>
<dbReference type="PATRIC" id="fig|1705565.3.peg.895"/>
<evidence type="ECO:0000256" key="1">
    <source>
        <dbReference type="ARBA" id="ARBA00005964"/>
    </source>
</evidence>
<dbReference type="PROSITE" id="PS00122">
    <property type="entry name" value="CARBOXYLESTERASE_B_1"/>
    <property type="match status" value="1"/>
</dbReference>
<dbReference type="PANTHER" id="PTHR11559">
    <property type="entry name" value="CARBOXYLESTERASE"/>
    <property type="match status" value="1"/>
</dbReference>
<dbReference type="PRINTS" id="PR00878">
    <property type="entry name" value="CHOLNESTRASE"/>
</dbReference>
<dbReference type="InterPro" id="IPR029058">
    <property type="entry name" value="AB_hydrolase_fold"/>
</dbReference>
<name>A0A0M1N4J0_9BACL</name>
<dbReference type="InterPro" id="IPR002018">
    <property type="entry name" value="CarbesteraseB"/>
</dbReference>
<dbReference type="InterPro" id="IPR050309">
    <property type="entry name" value="Type-B_Carboxylest/Lipase"/>
</dbReference>
<comment type="similarity">
    <text evidence="1 4">Belongs to the type-B carboxylesterase/lipase family.</text>
</comment>
<dbReference type="SUPFAM" id="SSF53474">
    <property type="entry name" value="alpha/beta-Hydrolases"/>
    <property type="match status" value="1"/>
</dbReference>
<feature type="domain" description="Carboxylesterase type B" evidence="5">
    <location>
        <begin position="3"/>
        <end position="468"/>
    </location>
</feature>
<evidence type="ECO:0000256" key="2">
    <source>
        <dbReference type="ARBA" id="ARBA00022801"/>
    </source>
</evidence>
<evidence type="ECO:0000259" key="5">
    <source>
        <dbReference type="Pfam" id="PF00135"/>
    </source>
</evidence>